<dbReference type="EMBL" id="JAAGAX010000010">
    <property type="protein sequence ID" value="KAF2300495.1"/>
    <property type="molecule type" value="Genomic_DNA"/>
</dbReference>
<evidence type="ECO:0000313" key="8">
    <source>
        <dbReference type="Proteomes" id="UP000467840"/>
    </source>
</evidence>
<dbReference type="Gene3D" id="1.20.1250.20">
    <property type="entry name" value="MFS general substrate transporter like domains"/>
    <property type="match status" value="2"/>
</dbReference>
<keyword evidence="8" id="KW-1185">Reference proteome</keyword>
<dbReference type="InterPro" id="IPR036259">
    <property type="entry name" value="MFS_trans_sf"/>
</dbReference>
<feature type="transmembrane region" description="Helical" evidence="6">
    <location>
        <begin position="125"/>
        <end position="145"/>
    </location>
</feature>
<dbReference type="Proteomes" id="UP000467840">
    <property type="component" value="Chromosome 4"/>
</dbReference>
<dbReference type="SUPFAM" id="SSF103473">
    <property type="entry name" value="MFS general substrate transporter"/>
    <property type="match status" value="1"/>
</dbReference>
<keyword evidence="5 6" id="KW-0472">Membrane</keyword>
<evidence type="ECO:0000256" key="6">
    <source>
        <dbReference type="SAM" id="Phobius"/>
    </source>
</evidence>
<dbReference type="GO" id="GO:0016020">
    <property type="term" value="C:membrane"/>
    <property type="evidence" value="ECO:0007669"/>
    <property type="project" value="UniProtKB-SubCell"/>
</dbReference>
<feature type="transmembrane region" description="Helical" evidence="6">
    <location>
        <begin position="207"/>
        <end position="227"/>
    </location>
</feature>
<dbReference type="Pfam" id="PF00854">
    <property type="entry name" value="PTR2"/>
    <property type="match status" value="2"/>
</dbReference>
<evidence type="ECO:0000256" key="1">
    <source>
        <dbReference type="ARBA" id="ARBA00004141"/>
    </source>
</evidence>
<feature type="transmembrane region" description="Helical" evidence="6">
    <location>
        <begin position="46"/>
        <end position="67"/>
    </location>
</feature>
<proteinExistence type="inferred from homology"/>
<evidence type="ECO:0000313" key="7">
    <source>
        <dbReference type="EMBL" id="KAF2300495.1"/>
    </source>
</evidence>
<organism evidence="7 8">
    <name type="scientific">Hevea brasiliensis</name>
    <name type="common">Para rubber tree</name>
    <name type="synonym">Siphonia brasiliensis</name>
    <dbReference type="NCBI Taxonomy" id="3981"/>
    <lineage>
        <taxon>Eukaryota</taxon>
        <taxon>Viridiplantae</taxon>
        <taxon>Streptophyta</taxon>
        <taxon>Embryophyta</taxon>
        <taxon>Tracheophyta</taxon>
        <taxon>Spermatophyta</taxon>
        <taxon>Magnoliopsida</taxon>
        <taxon>eudicotyledons</taxon>
        <taxon>Gunneridae</taxon>
        <taxon>Pentapetalae</taxon>
        <taxon>rosids</taxon>
        <taxon>fabids</taxon>
        <taxon>Malpighiales</taxon>
        <taxon>Euphorbiaceae</taxon>
        <taxon>Crotonoideae</taxon>
        <taxon>Micrandreae</taxon>
        <taxon>Hevea</taxon>
    </lineage>
</organism>
<protein>
    <submittedName>
        <fullName evidence="7">Uncharacterized protein</fullName>
    </submittedName>
</protein>
<reference evidence="7 8" key="1">
    <citation type="journal article" date="2020" name="Mol. Plant">
        <title>The Chromosome-Based Rubber Tree Genome Provides New Insights into Spurge Genome Evolution and Rubber Biosynthesis.</title>
        <authorList>
            <person name="Liu J."/>
            <person name="Shi C."/>
            <person name="Shi C.C."/>
            <person name="Li W."/>
            <person name="Zhang Q.J."/>
            <person name="Zhang Y."/>
            <person name="Li K."/>
            <person name="Lu H.F."/>
            <person name="Shi C."/>
            <person name="Zhu S.T."/>
            <person name="Xiao Z.Y."/>
            <person name="Nan H."/>
            <person name="Yue Y."/>
            <person name="Zhu X.G."/>
            <person name="Wu Y."/>
            <person name="Hong X.N."/>
            <person name="Fan G.Y."/>
            <person name="Tong Y."/>
            <person name="Zhang D."/>
            <person name="Mao C.L."/>
            <person name="Liu Y.L."/>
            <person name="Hao S.J."/>
            <person name="Liu W.Q."/>
            <person name="Lv M.Q."/>
            <person name="Zhang H.B."/>
            <person name="Liu Y."/>
            <person name="Hu-Tang G.R."/>
            <person name="Wang J.P."/>
            <person name="Wang J.H."/>
            <person name="Sun Y.H."/>
            <person name="Ni S.B."/>
            <person name="Chen W.B."/>
            <person name="Zhang X.C."/>
            <person name="Jiao Y.N."/>
            <person name="Eichler E.E."/>
            <person name="Li G.H."/>
            <person name="Liu X."/>
            <person name="Gao L.Z."/>
        </authorList>
    </citation>
    <scope>NUCLEOTIDE SEQUENCE [LARGE SCALE GENOMIC DNA]</scope>
    <source>
        <strain evidence="8">cv. GT1</strain>
        <tissue evidence="7">Leaf</tissue>
    </source>
</reference>
<accession>A0A6A6LJ31</accession>
<evidence type="ECO:0000256" key="3">
    <source>
        <dbReference type="ARBA" id="ARBA00022692"/>
    </source>
</evidence>
<dbReference type="GO" id="GO:0022857">
    <property type="term" value="F:transmembrane transporter activity"/>
    <property type="evidence" value="ECO:0007669"/>
    <property type="project" value="InterPro"/>
</dbReference>
<name>A0A6A6LJ31_HEVBR</name>
<gene>
    <name evidence="7" type="ORF">GH714_013824</name>
</gene>
<dbReference type="AlphaFoldDB" id="A0A6A6LJ31"/>
<feature type="transmembrane region" description="Helical" evidence="6">
    <location>
        <begin position="165"/>
        <end position="186"/>
    </location>
</feature>
<comment type="similarity">
    <text evidence="2">Belongs to the major facilitator superfamily. Proton-dependent oligopeptide transporter (POT/PTR) (TC 2.A.17) family.</text>
</comment>
<feature type="transmembrane region" description="Helical" evidence="6">
    <location>
        <begin position="21"/>
        <end position="40"/>
    </location>
</feature>
<dbReference type="PANTHER" id="PTHR11654">
    <property type="entry name" value="OLIGOPEPTIDE TRANSPORTER-RELATED"/>
    <property type="match status" value="1"/>
</dbReference>
<comment type="caution">
    <text evidence="7">The sequence shown here is derived from an EMBL/GenBank/DDBJ whole genome shotgun (WGS) entry which is preliminary data.</text>
</comment>
<evidence type="ECO:0000256" key="5">
    <source>
        <dbReference type="ARBA" id="ARBA00023136"/>
    </source>
</evidence>
<sequence>MAAMGANQFNSVKDQEAFINWYVIISYGSTVTGATIVVYTEDNVSWALGFGLSAVANIVGLAVFFLGSHYYHQIKLQGSPFTNLARVITAAIRKRKVPLSSKIEDYYCGHKAVQIENCGYSVNSFLLINAGHVFNVLGMAVAGLFESKRLKVAQTHHLVNQTGCVVPMSVFRLVLQLAVIGFGEAFHYPGQVTLYYQEFPKSLRSTATAMISLIMGIAYYVSTAFVDLLQKITAWLPDNINKGRLDYVYWMFPLLGALNFGYFLICTKFYK</sequence>
<dbReference type="InterPro" id="IPR000109">
    <property type="entry name" value="POT_fam"/>
</dbReference>
<feature type="transmembrane region" description="Helical" evidence="6">
    <location>
        <begin position="247"/>
        <end position="265"/>
    </location>
</feature>
<keyword evidence="4 6" id="KW-1133">Transmembrane helix</keyword>
<comment type="subcellular location">
    <subcellularLocation>
        <location evidence="1">Membrane</location>
        <topology evidence="1">Multi-pass membrane protein</topology>
    </subcellularLocation>
</comment>
<keyword evidence="3 6" id="KW-0812">Transmembrane</keyword>
<evidence type="ECO:0000256" key="2">
    <source>
        <dbReference type="ARBA" id="ARBA00005982"/>
    </source>
</evidence>
<evidence type="ECO:0000256" key="4">
    <source>
        <dbReference type="ARBA" id="ARBA00022989"/>
    </source>
</evidence>